<feature type="transmembrane region" description="Helical" evidence="1">
    <location>
        <begin position="80"/>
        <end position="99"/>
    </location>
</feature>
<evidence type="ECO:0008006" key="4">
    <source>
        <dbReference type="Google" id="ProtNLM"/>
    </source>
</evidence>
<evidence type="ECO:0000313" key="2">
    <source>
        <dbReference type="EMBL" id="UUY49898.1"/>
    </source>
</evidence>
<evidence type="ECO:0000313" key="3">
    <source>
        <dbReference type="Proteomes" id="UP001057738"/>
    </source>
</evidence>
<feature type="transmembrane region" description="Helical" evidence="1">
    <location>
        <begin position="111"/>
        <end position="144"/>
    </location>
</feature>
<keyword evidence="1" id="KW-0472">Membrane</keyword>
<keyword evidence="1" id="KW-0812">Transmembrane</keyword>
<accession>A0ABY5Q1Z0</accession>
<feature type="transmembrane region" description="Helical" evidence="1">
    <location>
        <begin position="49"/>
        <end position="68"/>
    </location>
</feature>
<dbReference type="GeneID" id="95576441"/>
<dbReference type="EMBL" id="CP102514">
    <property type="protein sequence ID" value="UUY49898.1"/>
    <property type="molecule type" value="Genomic_DNA"/>
</dbReference>
<reference evidence="2" key="1">
    <citation type="submission" date="2022-08" db="EMBL/GenBank/DDBJ databases">
        <authorList>
            <person name="Tian L."/>
        </authorList>
    </citation>
    <scope>NUCLEOTIDE SEQUENCE</scope>
    <source>
        <strain evidence="2">CM253</strain>
    </source>
</reference>
<feature type="transmembrane region" description="Helical" evidence="1">
    <location>
        <begin position="156"/>
        <end position="183"/>
    </location>
</feature>
<name>A0ABY5Q1Z0_9ACTN</name>
<keyword evidence="1" id="KW-1133">Transmembrane helix</keyword>
<protein>
    <recommendedName>
        <fullName evidence="4">Fluoroquinolone transport system permease protein</fullName>
    </recommendedName>
</protein>
<keyword evidence="3" id="KW-1185">Reference proteome</keyword>
<dbReference type="RefSeq" id="WP_257856620.1">
    <property type="nucleotide sequence ID" value="NZ_CP102514.1"/>
</dbReference>
<gene>
    <name evidence="2" type="ORF">NRK68_23310</name>
</gene>
<dbReference type="Proteomes" id="UP001057738">
    <property type="component" value="Chromosome"/>
</dbReference>
<proteinExistence type="predicted"/>
<evidence type="ECO:0000256" key="1">
    <source>
        <dbReference type="SAM" id="Phobius"/>
    </source>
</evidence>
<organism evidence="2 3">
    <name type="scientific">Streptomyces yangpuensis</name>
    <dbReference type="NCBI Taxonomy" id="1648182"/>
    <lineage>
        <taxon>Bacteria</taxon>
        <taxon>Bacillati</taxon>
        <taxon>Actinomycetota</taxon>
        <taxon>Actinomycetes</taxon>
        <taxon>Kitasatosporales</taxon>
        <taxon>Streptomycetaceae</taxon>
        <taxon>Streptomyces</taxon>
    </lineage>
</organism>
<sequence>MASLVYIRRWRLGRQTVVALFCALLWVATPLRLYDVPARDGVQGALWPMVPALFAAFVPSVIATASDVQERIAPTAARLRARTTGVILALAAALALAGATNDPAVAFRNTLLLTGLAFAGCCVLPPAAAWVPPVAIPMVMWLVGTKPQARVEPWSLLLLPGTTTYAWLATALLTATAVTAYLLKGPRP</sequence>